<evidence type="ECO:0000256" key="9">
    <source>
        <dbReference type="RuleBase" id="RU004320"/>
    </source>
</evidence>
<dbReference type="Pfam" id="PF01195">
    <property type="entry name" value="Pept_tRNA_hydro"/>
    <property type="match status" value="1"/>
</dbReference>
<comment type="subunit">
    <text evidence="7">Monomer.</text>
</comment>
<comment type="subcellular location">
    <subcellularLocation>
        <location evidence="7">Cytoplasm</location>
    </subcellularLocation>
</comment>
<evidence type="ECO:0000256" key="5">
    <source>
        <dbReference type="ARBA" id="ARBA00038063"/>
    </source>
</evidence>
<dbReference type="PANTHER" id="PTHR17224:SF1">
    <property type="entry name" value="PEPTIDYL-TRNA HYDROLASE"/>
    <property type="match status" value="1"/>
</dbReference>
<dbReference type="Gene3D" id="3.40.50.1470">
    <property type="entry name" value="Peptidyl-tRNA hydrolase"/>
    <property type="match status" value="1"/>
</dbReference>
<dbReference type="PROSITE" id="PS01195">
    <property type="entry name" value="PEPT_TRNA_HYDROL_1"/>
    <property type="match status" value="1"/>
</dbReference>
<reference evidence="10 11" key="1">
    <citation type="journal article" date="2018" name="Genome Biol. Evol.">
        <title>Partnering With a Pest: Genomes of Hemlock Woolly Adelgid Symbionts Reveal Atypical Nutritional Provisioning Patterns in Dual-Obligate Bacteria.</title>
        <authorList>
            <person name="Weglarz K.M."/>
            <person name="Havill N.P."/>
            <person name="Burke G.R."/>
            <person name="von Dohlen C.D."/>
        </authorList>
    </citation>
    <scope>NUCLEOTIDE SEQUENCE [LARGE SCALE GENOMIC DNA]</scope>
    <source>
        <strain evidence="10 11">HWA_ENA</strain>
    </source>
</reference>
<keyword evidence="2 7" id="KW-0820">tRNA-binding</keyword>
<dbReference type="GO" id="GO:0004045">
    <property type="term" value="F:peptidyl-tRNA hydrolase activity"/>
    <property type="evidence" value="ECO:0007669"/>
    <property type="project" value="UniProtKB-EC"/>
</dbReference>
<comment type="function">
    <text evidence="7">Catalyzes the release of premature peptidyl moieties from peptidyl-tRNA molecules trapped in stalled 50S ribosomal subunits, and thus maintains levels of free tRNAs and 50S ribosomes.</text>
</comment>
<feature type="site" description="Discriminates between blocked and unblocked aminoacyl-tRNA" evidence="7">
    <location>
        <position position="12"/>
    </location>
</feature>
<dbReference type="CDD" id="cd00462">
    <property type="entry name" value="PTH"/>
    <property type="match status" value="1"/>
</dbReference>
<dbReference type="SUPFAM" id="SSF53178">
    <property type="entry name" value="Peptidyl-tRNA hydrolase-like"/>
    <property type="match status" value="1"/>
</dbReference>
<sequence>MTTIKLIVGLGNPGSEYKKTRHNAGALFVERTSRTQSVNLVADCKYFGLTGRFIHQGQDVHLLIPTTYMNRSGQAVVALAGFFRIKPEEIIVAHDEMNLPPGTAKLKFSGGHGGHNGLRDIITQLGCQNNFYRLQLGIGHPGAASIVSNFVLSRAGYDEQKKLDVSIDFALSVLPKILAGKWNCAMQDLNNQKA</sequence>
<feature type="binding site" evidence="7">
    <location>
        <position position="70"/>
    </location>
    <ligand>
        <name>tRNA</name>
        <dbReference type="ChEBI" id="CHEBI:17843"/>
    </ligand>
</feature>
<dbReference type="InterPro" id="IPR018171">
    <property type="entry name" value="Pept_tRNA_hydro_CS"/>
</dbReference>
<dbReference type="NCBIfam" id="TIGR00447">
    <property type="entry name" value="pth"/>
    <property type="match status" value="1"/>
</dbReference>
<evidence type="ECO:0000256" key="7">
    <source>
        <dbReference type="HAMAP-Rule" id="MF_00083"/>
    </source>
</evidence>
<dbReference type="EMBL" id="CP026512">
    <property type="protein sequence ID" value="QAX81748.1"/>
    <property type="molecule type" value="Genomic_DNA"/>
</dbReference>
<evidence type="ECO:0000313" key="11">
    <source>
        <dbReference type="Proteomes" id="UP000288953"/>
    </source>
</evidence>
<comment type="catalytic activity">
    <reaction evidence="7 8">
        <text>an N-acyl-L-alpha-aminoacyl-tRNA + H2O = an N-acyl-L-amino acid + a tRNA + H(+)</text>
        <dbReference type="Rhea" id="RHEA:54448"/>
        <dbReference type="Rhea" id="RHEA-COMP:10123"/>
        <dbReference type="Rhea" id="RHEA-COMP:13883"/>
        <dbReference type="ChEBI" id="CHEBI:15377"/>
        <dbReference type="ChEBI" id="CHEBI:15378"/>
        <dbReference type="ChEBI" id="CHEBI:59874"/>
        <dbReference type="ChEBI" id="CHEBI:78442"/>
        <dbReference type="ChEBI" id="CHEBI:138191"/>
        <dbReference type="EC" id="3.1.1.29"/>
    </reaction>
</comment>
<feature type="binding site" evidence="7">
    <location>
        <position position="17"/>
    </location>
    <ligand>
        <name>tRNA</name>
        <dbReference type="ChEBI" id="CHEBI:17843"/>
    </ligand>
</feature>
<feature type="active site" description="Proton acceptor" evidence="7">
    <location>
        <position position="22"/>
    </location>
</feature>
<evidence type="ECO:0000256" key="4">
    <source>
        <dbReference type="ARBA" id="ARBA00022884"/>
    </source>
</evidence>
<evidence type="ECO:0000256" key="1">
    <source>
        <dbReference type="ARBA" id="ARBA00013260"/>
    </source>
</evidence>
<gene>
    <name evidence="7 10" type="primary">pth</name>
    <name evidence="10" type="ORF">C3B55_00401</name>
</gene>
<organism evidence="10 11">
    <name type="scientific">Candidatus Pseudomonas adelgestsugas</name>
    <dbReference type="NCBI Taxonomy" id="1302376"/>
    <lineage>
        <taxon>Bacteria</taxon>
        <taxon>Pseudomonadati</taxon>
        <taxon>Pseudomonadota</taxon>
        <taxon>Gammaproteobacteria</taxon>
        <taxon>Pseudomonadales</taxon>
        <taxon>Pseudomonadaceae</taxon>
        <taxon>Pseudomonas</taxon>
    </lineage>
</organism>
<comment type="similarity">
    <text evidence="5 7 9">Belongs to the PTH family.</text>
</comment>
<keyword evidence="7" id="KW-0963">Cytoplasm</keyword>
<keyword evidence="3 7" id="KW-0378">Hydrolase</keyword>
<evidence type="ECO:0000313" key="10">
    <source>
        <dbReference type="EMBL" id="QAX81748.1"/>
    </source>
</evidence>
<dbReference type="InterPro" id="IPR001328">
    <property type="entry name" value="Pept_tRNA_hydro"/>
</dbReference>
<keyword evidence="4 7" id="KW-0694">RNA-binding</keyword>
<dbReference type="EC" id="3.1.1.29" evidence="1 7"/>
<dbReference type="HAMAP" id="MF_00083">
    <property type="entry name" value="Pept_tRNA_hydro_bact"/>
    <property type="match status" value="1"/>
</dbReference>
<feature type="binding site" evidence="7">
    <location>
        <position position="116"/>
    </location>
    <ligand>
        <name>tRNA</name>
        <dbReference type="ChEBI" id="CHEBI:17843"/>
    </ligand>
</feature>
<evidence type="ECO:0000256" key="6">
    <source>
        <dbReference type="ARBA" id="ARBA00050038"/>
    </source>
</evidence>
<evidence type="ECO:0000256" key="2">
    <source>
        <dbReference type="ARBA" id="ARBA00022555"/>
    </source>
</evidence>
<dbReference type="PROSITE" id="PS01196">
    <property type="entry name" value="PEPT_TRNA_HYDROL_2"/>
    <property type="match status" value="1"/>
</dbReference>
<dbReference type="Proteomes" id="UP000288953">
    <property type="component" value="Chromosome"/>
</dbReference>
<evidence type="ECO:0000256" key="3">
    <source>
        <dbReference type="ARBA" id="ARBA00022801"/>
    </source>
</evidence>
<dbReference type="PANTHER" id="PTHR17224">
    <property type="entry name" value="PEPTIDYL-TRNA HYDROLASE"/>
    <property type="match status" value="1"/>
</dbReference>
<evidence type="ECO:0000256" key="8">
    <source>
        <dbReference type="RuleBase" id="RU000673"/>
    </source>
</evidence>
<dbReference type="InterPro" id="IPR036416">
    <property type="entry name" value="Pept_tRNA_hydro_sf"/>
</dbReference>
<keyword evidence="11" id="KW-1185">Reference proteome</keyword>
<protein>
    <recommendedName>
        <fullName evidence="6 7">Peptidyl-tRNA hydrolase</fullName>
        <shortName evidence="7">Pth</shortName>
        <ecNumber evidence="1 7">3.1.1.29</ecNumber>
    </recommendedName>
</protein>
<name>A0ABX5R8Y3_9PSED</name>
<feature type="binding site" evidence="7">
    <location>
        <position position="68"/>
    </location>
    <ligand>
        <name>tRNA</name>
        <dbReference type="ChEBI" id="CHEBI:17843"/>
    </ligand>
</feature>
<comment type="function">
    <text evidence="7">Hydrolyzes ribosome-free peptidyl-tRNAs (with 1 or more amino acids incorporated), which drop off the ribosome during protein synthesis, or as a result of ribosome stalling.</text>
</comment>
<dbReference type="RefSeq" id="WP_129210941.1">
    <property type="nucleotide sequence ID" value="NZ_CP026512.1"/>
</dbReference>
<accession>A0ABX5R8Y3</accession>
<proteinExistence type="inferred from homology"/>
<feature type="site" description="Stabilizes the basic form of H active site to accept a proton" evidence="7">
    <location>
        <position position="95"/>
    </location>
</feature>